<dbReference type="InterPro" id="IPR009057">
    <property type="entry name" value="Homeodomain-like_sf"/>
</dbReference>
<evidence type="ECO:0000256" key="1">
    <source>
        <dbReference type="ARBA" id="ARBA00023015"/>
    </source>
</evidence>
<dbReference type="EMBL" id="QJUL01000062">
    <property type="protein sequence ID" value="TBU85174.1"/>
    <property type="molecule type" value="Genomic_DNA"/>
</dbReference>
<proteinExistence type="predicted"/>
<evidence type="ECO:0000313" key="5">
    <source>
        <dbReference type="EMBL" id="TBU85174.1"/>
    </source>
</evidence>
<keyword evidence="2" id="KW-0238">DNA-binding</keyword>
<gene>
    <name evidence="5" type="ORF">DNK44_24650</name>
</gene>
<dbReference type="PROSITE" id="PS01124">
    <property type="entry name" value="HTH_ARAC_FAMILY_2"/>
    <property type="match status" value="1"/>
</dbReference>
<sequence length="348" mass="39702">MTAMGYECDSRFIAAHQLPALLIDLARSRQIDSHHLLRGCELFYEDVITGQALISPQQFLRLIGNARRLLAAPDTSFLFGQRLWPGHYGASSHVLEQADNLLQALELIAEYRALLSPLLTPVVQLDDHHLHLYWRDSCGAAEQKTFLLEACMTAVVALARRQQGERLPWHFQFAYGEPAYVEQYWVHLGEAVTFDRPSSVMSLPREYLMQAWPGAGSTGALVARQACNEQLRAWGWRASFLDRLHEHLGQHIRQPLSLERVAAAFDTSPASFKRKLGKHGTHFQEQLDQTRRDIALYLYQVKGYSNEDVARHLGFSDTTNFRRSFKRWTGRVPSDLGRLLVRAGHCRQ</sequence>
<dbReference type="GO" id="GO:0000976">
    <property type="term" value="F:transcription cis-regulatory region binding"/>
    <property type="evidence" value="ECO:0007669"/>
    <property type="project" value="TreeGrafter"/>
</dbReference>
<dbReference type="AlphaFoldDB" id="A0A4Q9QV79"/>
<keyword evidence="3" id="KW-0804">Transcription</keyword>
<protein>
    <submittedName>
        <fullName evidence="5">AraC family transcriptional regulator</fullName>
    </submittedName>
</protein>
<dbReference type="Pfam" id="PF12625">
    <property type="entry name" value="Arabinose_bd"/>
    <property type="match status" value="1"/>
</dbReference>
<reference evidence="5 6" key="1">
    <citation type="submission" date="2018-06" db="EMBL/GenBank/DDBJ databases">
        <title>Three novel Pseudomonas species isolated from symptomatic oak.</title>
        <authorList>
            <person name="Bueno-Gonzalez V."/>
            <person name="Brady C."/>
        </authorList>
    </citation>
    <scope>NUCLEOTIDE SEQUENCE [LARGE SCALE GENOMIC DNA]</scope>
    <source>
        <strain evidence="5 6">P6B</strain>
    </source>
</reference>
<dbReference type="SMART" id="SM00342">
    <property type="entry name" value="HTH_ARAC"/>
    <property type="match status" value="1"/>
</dbReference>
<dbReference type="GO" id="GO:0005829">
    <property type="term" value="C:cytosol"/>
    <property type="evidence" value="ECO:0007669"/>
    <property type="project" value="TreeGrafter"/>
</dbReference>
<comment type="caution">
    <text evidence="5">The sequence shown here is derived from an EMBL/GenBank/DDBJ whole genome shotgun (WGS) entry which is preliminary data.</text>
</comment>
<dbReference type="Pfam" id="PF12833">
    <property type="entry name" value="HTH_18"/>
    <property type="match status" value="1"/>
</dbReference>
<dbReference type="PANTHER" id="PTHR47894">
    <property type="entry name" value="HTH-TYPE TRANSCRIPTIONAL REGULATOR GADX"/>
    <property type="match status" value="1"/>
</dbReference>
<dbReference type="GO" id="GO:0003700">
    <property type="term" value="F:DNA-binding transcription factor activity"/>
    <property type="evidence" value="ECO:0007669"/>
    <property type="project" value="InterPro"/>
</dbReference>
<organism evidence="5 6">
    <name type="scientific">Phytopseudomonas dryadis</name>
    <dbReference type="NCBI Taxonomy" id="2487520"/>
    <lineage>
        <taxon>Bacteria</taxon>
        <taxon>Pseudomonadati</taxon>
        <taxon>Pseudomonadota</taxon>
        <taxon>Gammaproteobacteria</taxon>
        <taxon>Pseudomonadales</taxon>
        <taxon>Pseudomonadaceae</taxon>
        <taxon>Phytopseudomonas</taxon>
    </lineage>
</organism>
<dbReference type="InterPro" id="IPR032687">
    <property type="entry name" value="AraC-type_N"/>
</dbReference>
<dbReference type="Gene3D" id="1.10.10.60">
    <property type="entry name" value="Homeodomain-like"/>
    <property type="match status" value="1"/>
</dbReference>
<evidence type="ECO:0000313" key="6">
    <source>
        <dbReference type="Proteomes" id="UP000293172"/>
    </source>
</evidence>
<dbReference type="OrthoDB" id="5582699at2"/>
<dbReference type="PANTHER" id="PTHR47894:SF1">
    <property type="entry name" value="HTH-TYPE TRANSCRIPTIONAL REGULATOR VQSM"/>
    <property type="match status" value="1"/>
</dbReference>
<feature type="domain" description="HTH araC/xylS-type" evidence="4">
    <location>
        <begin position="242"/>
        <end position="339"/>
    </location>
</feature>
<accession>A0A4Q9QV79</accession>
<evidence type="ECO:0000256" key="3">
    <source>
        <dbReference type="ARBA" id="ARBA00023163"/>
    </source>
</evidence>
<dbReference type="InterPro" id="IPR018060">
    <property type="entry name" value="HTH_AraC"/>
</dbReference>
<dbReference type="RefSeq" id="WP_131199335.1">
    <property type="nucleotide sequence ID" value="NZ_QJUL01000062.1"/>
</dbReference>
<dbReference type="SUPFAM" id="SSF46689">
    <property type="entry name" value="Homeodomain-like"/>
    <property type="match status" value="1"/>
</dbReference>
<evidence type="ECO:0000256" key="2">
    <source>
        <dbReference type="ARBA" id="ARBA00023125"/>
    </source>
</evidence>
<keyword evidence="1" id="KW-0805">Transcription regulation</keyword>
<evidence type="ECO:0000259" key="4">
    <source>
        <dbReference type="PROSITE" id="PS01124"/>
    </source>
</evidence>
<dbReference type="Proteomes" id="UP000293172">
    <property type="component" value="Unassembled WGS sequence"/>
</dbReference>
<name>A0A4Q9QV79_9GAMM</name>